<dbReference type="InterPro" id="IPR009050">
    <property type="entry name" value="Globin-like_sf"/>
</dbReference>
<reference evidence="11" key="1">
    <citation type="submission" date="2017-02" db="UniProtKB">
        <authorList>
            <consortium name="WormBaseParasite"/>
        </authorList>
    </citation>
    <scope>IDENTIFICATION</scope>
</reference>
<dbReference type="InterPro" id="IPR012085">
    <property type="entry name" value="Globin_nematode"/>
</dbReference>
<dbReference type="EMBL" id="UZAF01020986">
    <property type="protein sequence ID" value="VDO74511.1"/>
    <property type="molecule type" value="Genomic_DNA"/>
</dbReference>
<dbReference type="InterPro" id="IPR000971">
    <property type="entry name" value="Globin"/>
</dbReference>
<evidence type="ECO:0000256" key="4">
    <source>
        <dbReference type="ARBA" id="ARBA00022723"/>
    </source>
</evidence>
<keyword evidence="10" id="KW-1185">Reference proteome</keyword>
<dbReference type="OMA" id="AMFNEEC"/>
<dbReference type="Proteomes" id="UP000268014">
    <property type="component" value="Unassembled WGS sequence"/>
</dbReference>
<dbReference type="CDD" id="cd01040">
    <property type="entry name" value="Mb-like"/>
    <property type="match status" value="1"/>
</dbReference>
<dbReference type="Gene3D" id="1.10.490.10">
    <property type="entry name" value="Globins"/>
    <property type="match status" value="1"/>
</dbReference>
<keyword evidence="1 7" id="KW-0813">Transport</keyword>
<reference evidence="9 10" key="2">
    <citation type="submission" date="2018-11" db="EMBL/GenBank/DDBJ databases">
        <authorList>
            <consortium name="Pathogen Informatics"/>
        </authorList>
    </citation>
    <scope>NUCLEOTIDE SEQUENCE [LARGE SCALE GENOMIC DNA]</scope>
    <source>
        <strain evidence="9 10">MHpl1</strain>
    </source>
</reference>
<dbReference type="SUPFAM" id="SSF46458">
    <property type="entry name" value="Globin-like"/>
    <property type="match status" value="1"/>
</dbReference>
<evidence type="ECO:0000259" key="8">
    <source>
        <dbReference type="PROSITE" id="PS01033"/>
    </source>
</evidence>
<keyword evidence="2 7" id="KW-0349">Heme</keyword>
<organism evidence="11">
    <name type="scientific">Haemonchus placei</name>
    <name type="common">Barber's pole worm</name>
    <dbReference type="NCBI Taxonomy" id="6290"/>
    <lineage>
        <taxon>Eukaryota</taxon>
        <taxon>Metazoa</taxon>
        <taxon>Ecdysozoa</taxon>
        <taxon>Nematoda</taxon>
        <taxon>Chromadorea</taxon>
        <taxon>Rhabditida</taxon>
        <taxon>Rhabditina</taxon>
        <taxon>Rhabditomorpha</taxon>
        <taxon>Strongyloidea</taxon>
        <taxon>Trichostrongylidae</taxon>
        <taxon>Haemonchus</taxon>
    </lineage>
</organism>
<sequence>MADVKKHCIESLKTVPLGKDPAQMQNGKDFYKYLFTNHPDLRKYFKGAENFTADDVQKSARFEKQGTSLLLSVHLLANTFDNEMLFRAFCRETLDRHVGRGLDPSLYKVFWDVWMAFLESRGTQLTADQKAAWGKLGAMFNEECQLQLAKHGLPHL</sequence>
<dbReference type="GO" id="GO:0005506">
    <property type="term" value="F:iron ion binding"/>
    <property type="evidence" value="ECO:0007669"/>
    <property type="project" value="InterPro"/>
</dbReference>
<evidence type="ECO:0000256" key="5">
    <source>
        <dbReference type="ARBA" id="ARBA00023004"/>
    </source>
</evidence>
<evidence type="ECO:0000256" key="2">
    <source>
        <dbReference type="ARBA" id="ARBA00022617"/>
    </source>
</evidence>
<evidence type="ECO:0000313" key="10">
    <source>
        <dbReference type="Proteomes" id="UP000268014"/>
    </source>
</evidence>
<dbReference type="InterPro" id="IPR044399">
    <property type="entry name" value="Mb-like_M"/>
</dbReference>
<evidence type="ECO:0000313" key="9">
    <source>
        <dbReference type="EMBL" id="VDO74511.1"/>
    </source>
</evidence>
<keyword evidence="5 6" id="KW-0408">Iron</keyword>
<dbReference type="Pfam" id="PF00042">
    <property type="entry name" value="Globin"/>
    <property type="match status" value="1"/>
</dbReference>
<dbReference type="WBParaSite" id="HPLM_0001901801-mRNA-1">
    <property type="protein sequence ID" value="HPLM_0001901801-mRNA-1"/>
    <property type="gene ID" value="HPLM_0001901801"/>
</dbReference>
<evidence type="ECO:0000256" key="3">
    <source>
        <dbReference type="ARBA" id="ARBA00022621"/>
    </source>
</evidence>
<dbReference type="GO" id="GO:0005344">
    <property type="term" value="F:oxygen carrier activity"/>
    <property type="evidence" value="ECO:0007669"/>
    <property type="project" value="UniProtKB-KW"/>
</dbReference>
<dbReference type="PIRSF" id="PIRSF002026">
    <property type="entry name" value="Nematode_globin"/>
    <property type="match status" value="1"/>
</dbReference>
<name>A0A0N4X3S6_HAEPC</name>
<feature type="binding site" description="proximal binding residue" evidence="6">
    <location>
        <position position="97"/>
    </location>
    <ligand>
        <name>heme</name>
        <dbReference type="ChEBI" id="CHEBI:30413"/>
    </ligand>
    <ligandPart>
        <name>Fe</name>
        <dbReference type="ChEBI" id="CHEBI:18248"/>
    </ligandPart>
</feature>
<accession>A0A0N4X3S6</accession>
<dbReference type="GO" id="GO:0020037">
    <property type="term" value="F:heme binding"/>
    <property type="evidence" value="ECO:0007669"/>
    <property type="project" value="InterPro"/>
</dbReference>
<dbReference type="GO" id="GO:0019825">
    <property type="term" value="F:oxygen binding"/>
    <property type="evidence" value="ECO:0007669"/>
    <property type="project" value="InterPro"/>
</dbReference>
<comment type="similarity">
    <text evidence="7">Belongs to the globin family.</text>
</comment>
<keyword evidence="4 6" id="KW-0479">Metal-binding</keyword>
<keyword evidence="3 7" id="KW-0561">Oxygen transport</keyword>
<evidence type="ECO:0000256" key="6">
    <source>
        <dbReference type="PIRSR" id="PIRSR002026-1"/>
    </source>
</evidence>
<dbReference type="InterPro" id="IPR012292">
    <property type="entry name" value="Globin/Proto"/>
</dbReference>
<evidence type="ECO:0000256" key="7">
    <source>
        <dbReference type="RuleBase" id="RU000356"/>
    </source>
</evidence>
<feature type="domain" description="Globin" evidence="8">
    <location>
        <begin position="1"/>
        <end position="149"/>
    </location>
</feature>
<dbReference type="PROSITE" id="PS01033">
    <property type="entry name" value="GLOBIN"/>
    <property type="match status" value="1"/>
</dbReference>
<dbReference type="OrthoDB" id="5820458at2759"/>
<protein>
    <submittedName>
        <fullName evidence="11">GLOBIN domain-containing protein</fullName>
    </submittedName>
</protein>
<gene>
    <name evidence="9" type="ORF">HPLM_LOCUS19010</name>
</gene>
<dbReference type="AlphaFoldDB" id="A0A0N4X3S6"/>
<proteinExistence type="inferred from homology"/>
<evidence type="ECO:0000256" key="1">
    <source>
        <dbReference type="ARBA" id="ARBA00022448"/>
    </source>
</evidence>
<evidence type="ECO:0000313" key="11">
    <source>
        <dbReference type="WBParaSite" id="HPLM_0001901801-mRNA-1"/>
    </source>
</evidence>